<dbReference type="GO" id="GO:0005634">
    <property type="term" value="C:nucleus"/>
    <property type="evidence" value="ECO:0007669"/>
    <property type="project" value="UniProtKB-SubCell"/>
</dbReference>
<proteinExistence type="predicted"/>
<feature type="region of interest" description="Disordered" evidence="3">
    <location>
        <begin position="1"/>
        <end position="126"/>
    </location>
</feature>
<feature type="compositionally biased region" description="Basic and acidic residues" evidence="3">
    <location>
        <begin position="25"/>
        <end position="59"/>
    </location>
</feature>
<keyword evidence="2" id="KW-0539">Nucleus</keyword>
<comment type="subcellular location">
    <subcellularLocation>
        <location evidence="1">Nucleus</location>
    </subcellularLocation>
</comment>
<feature type="compositionally biased region" description="Basic and acidic residues" evidence="3">
    <location>
        <begin position="73"/>
        <end position="115"/>
    </location>
</feature>
<evidence type="ECO:0000256" key="1">
    <source>
        <dbReference type="ARBA" id="ARBA00004123"/>
    </source>
</evidence>
<feature type="domain" description="RFTS" evidence="4">
    <location>
        <begin position="192"/>
        <end position="325"/>
    </location>
</feature>
<evidence type="ECO:0000259" key="4">
    <source>
        <dbReference type="Pfam" id="PF12047"/>
    </source>
</evidence>
<comment type="caution">
    <text evidence="5">The sequence shown here is derived from an EMBL/GenBank/DDBJ whole genome shotgun (WGS) entry which is preliminary data.</text>
</comment>
<evidence type="ECO:0000256" key="2">
    <source>
        <dbReference type="ARBA" id="ARBA00023242"/>
    </source>
</evidence>
<sequence length="374" mass="42703">MEVTGHEGKRKPRRTEKKRNSKRKVMGEKDVKSEKETSPSEKRTNGERKTRPAKNDEKQPSILSMFTKLPAKRKNEETSEEKSEESERSGTSKEETAPEEKKIKVDEDVSEKKEDDENSPSKRMLREKPVVAAAVNEKQPPPRCKECRQLLDDSELQLFCGDPENAVEEYIALTDPKLSLLTGDEEEAMSYDERLQFKITHFSVYDKNTHLCPFDTGLIEKNKELFFSGFVKPIYDESPSPEGGIPTKALGPINEWYITGFDGGEKALIGFGTAFAEYILVDPSECYMPFWKSVQEKIYISKIVIEFLQKNVASDYEDLLNHIQTTVPPAECSRFTEDTLLRHAQFVVEQVESYDEAADDDESLLITTPCMRDD</sequence>
<keyword evidence="5" id="KW-0808">Transferase</keyword>
<evidence type="ECO:0000256" key="3">
    <source>
        <dbReference type="SAM" id="MobiDB-lite"/>
    </source>
</evidence>
<name>A0A2G8KRL0_STIJA</name>
<gene>
    <name evidence="5" type="ORF">BSL78_12489</name>
</gene>
<evidence type="ECO:0000313" key="6">
    <source>
        <dbReference type="Proteomes" id="UP000230750"/>
    </source>
</evidence>
<keyword evidence="6" id="KW-1185">Reference proteome</keyword>
<accession>A0A2G8KRL0</accession>
<dbReference type="EMBL" id="MRZV01000410">
    <property type="protein sequence ID" value="PIK50643.1"/>
    <property type="molecule type" value="Genomic_DNA"/>
</dbReference>
<dbReference type="STRING" id="307972.A0A2G8KRL0"/>
<dbReference type="Gene3D" id="1.10.10.2230">
    <property type="match status" value="1"/>
</dbReference>
<dbReference type="InterPro" id="IPR022702">
    <property type="entry name" value="Cytosine_MeTrfase1_RFD"/>
</dbReference>
<dbReference type="OrthoDB" id="5376140at2759"/>
<dbReference type="Pfam" id="PF12047">
    <property type="entry name" value="DNMT1-RFD"/>
    <property type="match status" value="1"/>
</dbReference>
<dbReference type="AlphaFoldDB" id="A0A2G8KRL0"/>
<organism evidence="5 6">
    <name type="scientific">Stichopus japonicus</name>
    <name type="common">Sea cucumber</name>
    <dbReference type="NCBI Taxonomy" id="307972"/>
    <lineage>
        <taxon>Eukaryota</taxon>
        <taxon>Metazoa</taxon>
        <taxon>Echinodermata</taxon>
        <taxon>Eleutherozoa</taxon>
        <taxon>Echinozoa</taxon>
        <taxon>Holothuroidea</taxon>
        <taxon>Aspidochirotacea</taxon>
        <taxon>Aspidochirotida</taxon>
        <taxon>Stichopodidae</taxon>
        <taxon>Apostichopus</taxon>
    </lineage>
</organism>
<dbReference type="GO" id="GO:0016740">
    <property type="term" value="F:transferase activity"/>
    <property type="evidence" value="ECO:0007669"/>
    <property type="project" value="UniProtKB-KW"/>
</dbReference>
<protein>
    <submittedName>
        <fullName evidence="5">DNA (Cytosine-5)-methytransferase 1</fullName>
    </submittedName>
</protein>
<evidence type="ECO:0000313" key="5">
    <source>
        <dbReference type="EMBL" id="PIK50643.1"/>
    </source>
</evidence>
<reference evidence="5 6" key="1">
    <citation type="journal article" date="2017" name="PLoS Biol.">
        <title>The sea cucumber genome provides insights into morphological evolution and visceral regeneration.</title>
        <authorList>
            <person name="Zhang X."/>
            <person name="Sun L."/>
            <person name="Yuan J."/>
            <person name="Sun Y."/>
            <person name="Gao Y."/>
            <person name="Zhang L."/>
            <person name="Li S."/>
            <person name="Dai H."/>
            <person name="Hamel J.F."/>
            <person name="Liu C."/>
            <person name="Yu Y."/>
            <person name="Liu S."/>
            <person name="Lin W."/>
            <person name="Guo K."/>
            <person name="Jin S."/>
            <person name="Xu P."/>
            <person name="Storey K.B."/>
            <person name="Huan P."/>
            <person name="Zhang T."/>
            <person name="Zhou Y."/>
            <person name="Zhang J."/>
            <person name="Lin C."/>
            <person name="Li X."/>
            <person name="Xing L."/>
            <person name="Huo D."/>
            <person name="Sun M."/>
            <person name="Wang L."/>
            <person name="Mercier A."/>
            <person name="Li F."/>
            <person name="Yang H."/>
            <person name="Xiang J."/>
        </authorList>
    </citation>
    <scope>NUCLEOTIDE SEQUENCE [LARGE SCALE GENOMIC DNA]</scope>
    <source>
        <strain evidence="5">Shaxun</strain>
        <tissue evidence="5">Muscle</tissue>
    </source>
</reference>
<feature type="compositionally biased region" description="Basic residues" evidence="3">
    <location>
        <begin position="8"/>
        <end position="24"/>
    </location>
</feature>
<dbReference type="Proteomes" id="UP000230750">
    <property type="component" value="Unassembled WGS sequence"/>
</dbReference>